<gene>
    <name evidence="7" type="ORF">ENG63_04845</name>
</gene>
<proteinExistence type="inferred from homology"/>
<accession>A0A7C0Y9B8</accession>
<dbReference type="InterPro" id="IPR008921">
    <property type="entry name" value="DNA_pol3_clamp-load_cplx_C"/>
</dbReference>
<dbReference type="EMBL" id="DRBS01000188">
    <property type="protein sequence ID" value="HDD44171.1"/>
    <property type="molecule type" value="Genomic_DNA"/>
</dbReference>
<dbReference type="CDD" id="cd18139">
    <property type="entry name" value="HLD_clamp_RarA"/>
    <property type="match status" value="1"/>
</dbReference>
<dbReference type="SUPFAM" id="SSF48019">
    <property type="entry name" value="post-AAA+ oligomerization domain-like"/>
    <property type="match status" value="1"/>
</dbReference>
<evidence type="ECO:0000259" key="6">
    <source>
        <dbReference type="SMART" id="SM00382"/>
    </source>
</evidence>
<keyword evidence="4" id="KW-0547">Nucleotide-binding</keyword>
<dbReference type="Gene3D" id="1.10.3710.10">
    <property type="entry name" value="DNA polymerase III clamp loader subunits, C-terminal domain"/>
    <property type="match status" value="1"/>
</dbReference>
<dbReference type="GO" id="GO:0017116">
    <property type="term" value="F:single-stranded DNA helicase activity"/>
    <property type="evidence" value="ECO:0007669"/>
    <property type="project" value="TreeGrafter"/>
</dbReference>
<dbReference type="Proteomes" id="UP000886289">
    <property type="component" value="Unassembled WGS sequence"/>
</dbReference>
<evidence type="ECO:0000256" key="5">
    <source>
        <dbReference type="ARBA" id="ARBA00022840"/>
    </source>
</evidence>
<comment type="caution">
    <text evidence="7">The sequence shown here is derived from an EMBL/GenBank/DDBJ whole genome shotgun (WGS) entry which is preliminary data.</text>
</comment>
<dbReference type="InterPro" id="IPR027417">
    <property type="entry name" value="P-loop_NTPase"/>
</dbReference>
<dbReference type="SMART" id="SM00382">
    <property type="entry name" value="AAA"/>
    <property type="match status" value="1"/>
</dbReference>
<dbReference type="GO" id="GO:0008047">
    <property type="term" value="F:enzyme activator activity"/>
    <property type="evidence" value="ECO:0007669"/>
    <property type="project" value="TreeGrafter"/>
</dbReference>
<evidence type="ECO:0000256" key="2">
    <source>
        <dbReference type="ARBA" id="ARBA00008959"/>
    </source>
</evidence>
<dbReference type="AlphaFoldDB" id="A0A7C0Y9B8"/>
<sequence length="433" mass="49236">MLGKLEFRQIQKEDYLPLAERIRPKNLKEFVGQRHLMDFINGLLKEKKLCSLIFWGPPGTGKTTLARLLQLHFGYPSASFSAVTASIKEIKQIMQLAERGWKEGKQPTILFVDEIHRFNRAQQDAFLPYLEKGIIILLATTTENPSFYLTAPLLSRCKVLPFYSLSPKELTIILERALKIGFCFPIHLEKDVLNLLINASQGDARVALRALELSIDFAQIEKGIKVISLETLKTVLGNITLRYDRSGDEHYHLISAFIKSMRGSDPDAAVYWLERMLEAGEDPLYILRRMLIFASEDIGNADPQAIQVAVSALHAFQAVGMPEGVLNIVQAVIYLATAPKSNAVLTAHELAQKDVKDYGSLSVPLHLRNAPTPLMQKLGYGITYKYPHDYPEGHVKQKYLPPLLQKKRYYYPTNRGYERLIKARLKKWWGEDK</sequence>
<dbReference type="GO" id="GO:0016887">
    <property type="term" value="F:ATP hydrolysis activity"/>
    <property type="evidence" value="ECO:0007669"/>
    <property type="project" value="InterPro"/>
</dbReference>
<dbReference type="Pfam" id="PF16193">
    <property type="entry name" value="AAA_assoc_2"/>
    <property type="match status" value="1"/>
</dbReference>
<reference evidence="7" key="1">
    <citation type="journal article" date="2020" name="mSystems">
        <title>Genome- and Community-Level Interaction Insights into Carbon Utilization and Element Cycling Functions of Hydrothermarchaeota in Hydrothermal Sediment.</title>
        <authorList>
            <person name="Zhou Z."/>
            <person name="Liu Y."/>
            <person name="Xu W."/>
            <person name="Pan J."/>
            <person name="Luo Z.H."/>
            <person name="Li M."/>
        </authorList>
    </citation>
    <scope>NUCLEOTIDE SEQUENCE [LARGE SCALE GENOMIC DNA]</scope>
    <source>
        <strain evidence="7">HyVt-233</strain>
    </source>
</reference>
<dbReference type="Pfam" id="PF00004">
    <property type="entry name" value="AAA"/>
    <property type="match status" value="1"/>
</dbReference>
<dbReference type="InterPro" id="IPR032423">
    <property type="entry name" value="AAA_assoc_2"/>
</dbReference>
<dbReference type="Pfam" id="PF12002">
    <property type="entry name" value="MgsA_C"/>
    <property type="match status" value="1"/>
</dbReference>
<dbReference type="InterPro" id="IPR051314">
    <property type="entry name" value="AAA_ATPase_RarA/MGS1/WRNIP1"/>
</dbReference>
<dbReference type="Gene3D" id="1.10.8.60">
    <property type="match status" value="1"/>
</dbReference>
<dbReference type="CDD" id="cd00009">
    <property type="entry name" value="AAA"/>
    <property type="match status" value="1"/>
</dbReference>
<dbReference type="Gene3D" id="1.20.272.10">
    <property type="match status" value="1"/>
</dbReference>
<comment type="similarity">
    <text evidence="2">Belongs to the AAA ATPase family. RarA/MGS1/WRNIP1 subfamily.</text>
</comment>
<dbReference type="Gene3D" id="3.40.50.300">
    <property type="entry name" value="P-loop containing nucleotide triphosphate hydrolases"/>
    <property type="match status" value="1"/>
</dbReference>
<name>A0A7C0Y9B8_DESA2</name>
<comment type="function">
    <text evidence="1">DNA-dependent ATPase that plays important roles in cellular responses to stalled DNA replication processes.</text>
</comment>
<dbReference type="FunFam" id="1.20.272.10:FF:000001">
    <property type="entry name" value="Putative AAA family ATPase"/>
    <property type="match status" value="1"/>
</dbReference>
<dbReference type="InterPro" id="IPR021886">
    <property type="entry name" value="MgsA_C"/>
</dbReference>
<evidence type="ECO:0000256" key="3">
    <source>
        <dbReference type="ARBA" id="ARBA00020776"/>
    </source>
</evidence>
<dbReference type="PANTHER" id="PTHR13779:SF7">
    <property type="entry name" value="ATPASE WRNIP1"/>
    <property type="match status" value="1"/>
</dbReference>
<evidence type="ECO:0000256" key="4">
    <source>
        <dbReference type="ARBA" id="ARBA00022741"/>
    </source>
</evidence>
<dbReference type="GO" id="GO:0005524">
    <property type="term" value="F:ATP binding"/>
    <property type="evidence" value="ECO:0007669"/>
    <property type="project" value="UniProtKB-KW"/>
</dbReference>
<dbReference type="PANTHER" id="PTHR13779">
    <property type="entry name" value="WERNER HELICASE-INTERACTING PROTEIN 1 FAMILY MEMBER"/>
    <property type="match status" value="1"/>
</dbReference>
<feature type="domain" description="AAA+ ATPase" evidence="6">
    <location>
        <begin position="48"/>
        <end position="192"/>
    </location>
</feature>
<dbReference type="InterPro" id="IPR003959">
    <property type="entry name" value="ATPase_AAA_core"/>
</dbReference>
<evidence type="ECO:0000313" key="7">
    <source>
        <dbReference type="EMBL" id="HDD44171.1"/>
    </source>
</evidence>
<keyword evidence="5" id="KW-0067">ATP-binding</keyword>
<dbReference type="GO" id="GO:0000731">
    <property type="term" value="P:DNA synthesis involved in DNA repair"/>
    <property type="evidence" value="ECO:0007669"/>
    <property type="project" value="TreeGrafter"/>
</dbReference>
<dbReference type="InterPro" id="IPR003593">
    <property type="entry name" value="AAA+_ATPase"/>
</dbReference>
<organism evidence="7">
    <name type="scientific">Desulfofervidus auxilii</name>
    <dbReference type="NCBI Taxonomy" id="1621989"/>
    <lineage>
        <taxon>Bacteria</taxon>
        <taxon>Pseudomonadati</taxon>
        <taxon>Thermodesulfobacteriota</taxon>
        <taxon>Candidatus Desulfofervidia</taxon>
        <taxon>Candidatus Desulfofervidales</taxon>
        <taxon>Candidatus Desulfofervidaceae</taxon>
        <taxon>Candidatus Desulfofervidus</taxon>
    </lineage>
</organism>
<dbReference type="SUPFAM" id="SSF52540">
    <property type="entry name" value="P-loop containing nucleoside triphosphate hydrolases"/>
    <property type="match status" value="1"/>
</dbReference>
<protein>
    <recommendedName>
        <fullName evidence="3">Replication-associated recombination protein A</fullName>
    </recommendedName>
</protein>
<dbReference type="GO" id="GO:0006261">
    <property type="term" value="P:DNA-templated DNA replication"/>
    <property type="evidence" value="ECO:0007669"/>
    <property type="project" value="TreeGrafter"/>
</dbReference>
<evidence type="ECO:0000256" key="1">
    <source>
        <dbReference type="ARBA" id="ARBA00002393"/>
    </source>
</evidence>
<dbReference type="GO" id="GO:0003677">
    <property type="term" value="F:DNA binding"/>
    <property type="evidence" value="ECO:0007669"/>
    <property type="project" value="InterPro"/>
</dbReference>